<evidence type="ECO:0000313" key="2">
    <source>
        <dbReference type="Proteomes" id="UP000320772"/>
    </source>
</evidence>
<gene>
    <name evidence="1" type="ORF">GRO01_05420</name>
</gene>
<keyword evidence="2" id="KW-1185">Reference proteome</keyword>
<organism evidence="1 2">
    <name type="scientific">Gluconobacter roseus NBRC 3990</name>
    <dbReference type="NCBI Taxonomy" id="1307950"/>
    <lineage>
        <taxon>Bacteria</taxon>
        <taxon>Pseudomonadati</taxon>
        <taxon>Pseudomonadota</taxon>
        <taxon>Alphaproteobacteria</taxon>
        <taxon>Acetobacterales</taxon>
        <taxon>Acetobacteraceae</taxon>
        <taxon>Gluconobacter</taxon>
    </lineage>
</organism>
<sequence>MWTPWVGKNYNKDRILILGESSYTYKEDADGLAIALDDDHPVRMVEGQLEPTADDSSFMTMLTNALTDRDCDTVAKRHAGWAQVAFTNYVPVSIGTAARQRPDAQAWGMAKAEWPMLLERLSPRHVIVLGLGSWDHIPKGKPIHDAAYTGPARDPAIEEFTLANGQTVLCWCHWHPSAGASWESIRNLIRHIKIREDRQPE</sequence>
<reference evidence="1 2" key="1">
    <citation type="submission" date="2019-06" db="EMBL/GenBank/DDBJ databases">
        <title>Whole genome shotgun sequence of Gluconobacter roseus NBRC 3990.</title>
        <authorList>
            <person name="Hosoyama A."/>
            <person name="Uohara A."/>
            <person name="Ohji S."/>
            <person name="Ichikawa N."/>
        </authorList>
    </citation>
    <scope>NUCLEOTIDE SEQUENCE [LARGE SCALE GENOMIC DNA]</scope>
    <source>
        <strain evidence="1 2">NBRC 3990</strain>
    </source>
</reference>
<evidence type="ECO:0000313" key="1">
    <source>
        <dbReference type="EMBL" id="GEB02966.1"/>
    </source>
</evidence>
<evidence type="ECO:0008006" key="3">
    <source>
        <dbReference type="Google" id="ProtNLM"/>
    </source>
</evidence>
<accession>A0A4Y3M4I0</accession>
<dbReference type="AlphaFoldDB" id="A0A4Y3M4I0"/>
<dbReference type="Proteomes" id="UP000320772">
    <property type="component" value="Unassembled WGS sequence"/>
</dbReference>
<comment type="caution">
    <text evidence="1">The sequence shown here is derived from an EMBL/GenBank/DDBJ whole genome shotgun (WGS) entry which is preliminary data.</text>
</comment>
<name>A0A4Y3M4I0_9PROT</name>
<dbReference type="RefSeq" id="WP_141306753.1">
    <property type="nucleotide sequence ID" value="NZ_BAQZ01000017.1"/>
</dbReference>
<dbReference type="EMBL" id="BJLY01000001">
    <property type="protein sequence ID" value="GEB02966.1"/>
    <property type="molecule type" value="Genomic_DNA"/>
</dbReference>
<proteinExistence type="predicted"/>
<protein>
    <recommendedName>
        <fullName evidence="3">Uracil-DNA glycosylase-like domain-containing protein</fullName>
    </recommendedName>
</protein>